<evidence type="ECO:0000256" key="9">
    <source>
        <dbReference type="HAMAP-Rule" id="MF_00210"/>
    </source>
</evidence>
<dbReference type="Pfam" id="PF00275">
    <property type="entry name" value="EPSP_synthase"/>
    <property type="match status" value="1"/>
</dbReference>
<dbReference type="GO" id="GO:0005737">
    <property type="term" value="C:cytoplasm"/>
    <property type="evidence" value="ECO:0007669"/>
    <property type="project" value="UniProtKB-SubCell"/>
</dbReference>
<proteinExistence type="inferred from homology"/>
<dbReference type="PROSITE" id="PS00104">
    <property type="entry name" value="EPSP_SYNTHASE_1"/>
    <property type="match status" value="1"/>
</dbReference>
<dbReference type="RefSeq" id="WP_115330995.1">
    <property type="nucleotide sequence ID" value="NZ_CAAAHP010000001.1"/>
</dbReference>
<dbReference type="Proteomes" id="UP000254794">
    <property type="component" value="Unassembled WGS sequence"/>
</dbReference>
<evidence type="ECO:0000256" key="4">
    <source>
        <dbReference type="ARBA" id="ARBA00022490"/>
    </source>
</evidence>
<dbReference type="CDD" id="cd01556">
    <property type="entry name" value="EPSP_synthase"/>
    <property type="match status" value="1"/>
</dbReference>
<feature type="binding site" evidence="9">
    <location>
        <position position="98"/>
    </location>
    <ligand>
        <name>phosphoenolpyruvate</name>
        <dbReference type="ChEBI" id="CHEBI:58702"/>
    </ligand>
</feature>
<comment type="similarity">
    <text evidence="3 9">Belongs to the EPSP synthase family.</text>
</comment>
<dbReference type="GO" id="GO:0009073">
    <property type="term" value="P:aromatic amino acid family biosynthetic process"/>
    <property type="evidence" value="ECO:0007669"/>
    <property type="project" value="UniProtKB-KW"/>
</dbReference>
<keyword evidence="6 9" id="KW-0808">Transferase</keyword>
<dbReference type="InterPro" id="IPR023193">
    <property type="entry name" value="EPSP_synthase_CS"/>
</dbReference>
<feature type="binding site" evidence="9">
    <location>
        <position position="25"/>
    </location>
    <ligand>
        <name>phosphoenolpyruvate</name>
        <dbReference type="ChEBI" id="CHEBI:58702"/>
    </ligand>
</feature>
<feature type="binding site" evidence="9">
    <location>
        <position position="170"/>
    </location>
    <ligand>
        <name>3-phosphoshikimate</name>
        <dbReference type="ChEBI" id="CHEBI:145989"/>
    </ligand>
</feature>
<evidence type="ECO:0000256" key="7">
    <source>
        <dbReference type="ARBA" id="ARBA00023141"/>
    </source>
</evidence>
<dbReference type="UniPathway" id="UPA00053">
    <property type="reaction ID" value="UER00089"/>
</dbReference>
<keyword evidence="7 9" id="KW-0057">Aromatic amino acid biosynthesis</keyword>
<feature type="binding site" evidence="9">
    <location>
        <position position="126"/>
    </location>
    <ligand>
        <name>phosphoenolpyruvate</name>
        <dbReference type="ChEBI" id="CHEBI:58702"/>
    </ligand>
</feature>
<organism evidence="11 12">
    <name type="scientific">Legionella busanensis</name>
    <dbReference type="NCBI Taxonomy" id="190655"/>
    <lineage>
        <taxon>Bacteria</taxon>
        <taxon>Pseudomonadati</taxon>
        <taxon>Pseudomonadota</taxon>
        <taxon>Gammaproteobacteria</taxon>
        <taxon>Legionellales</taxon>
        <taxon>Legionellaceae</taxon>
        <taxon>Legionella</taxon>
    </lineage>
</organism>
<comment type="catalytic activity">
    <reaction evidence="8">
        <text>3-phosphoshikimate + phosphoenolpyruvate = 5-O-(1-carboxyvinyl)-3-phosphoshikimate + phosphate</text>
        <dbReference type="Rhea" id="RHEA:21256"/>
        <dbReference type="ChEBI" id="CHEBI:43474"/>
        <dbReference type="ChEBI" id="CHEBI:57701"/>
        <dbReference type="ChEBI" id="CHEBI:58702"/>
        <dbReference type="ChEBI" id="CHEBI:145989"/>
        <dbReference type="EC" id="2.5.1.19"/>
    </reaction>
    <physiologicalReaction direction="left-to-right" evidence="8">
        <dbReference type="Rhea" id="RHEA:21257"/>
    </physiologicalReaction>
</comment>
<dbReference type="Gene3D" id="3.65.10.10">
    <property type="entry name" value="Enolpyruvate transferase domain"/>
    <property type="match status" value="2"/>
</dbReference>
<reference evidence="11 12" key="1">
    <citation type="submission" date="2018-06" db="EMBL/GenBank/DDBJ databases">
        <authorList>
            <consortium name="Pathogen Informatics"/>
            <person name="Doyle S."/>
        </authorList>
    </citation>
    <scope>NUCLEOTIDE SEQUENCE [LARGE SCALE GENOMIC DNA]</scope>
    <source>
        <strain evidence="11 12">NCTC13316</strain>
    </source>
</reference>
<feature type="binding site" evidence="9">
    <location>
        <position position="318"/>
    </location>
    <ligand>
        <name>3-phosphoshikimate</name>
        <dbReference type="ChEBI" id="CHEBI:145989"/>
    </ligand>
</feature>
<dbReference type="InterPro" id="IPR036968">
    <property type="entry name" value="Enolpyruvate_Tfrase_sf"/>
</dbReference>
<dbReference type="FunFam" id="3.65.10.10:FF:000006">
    <property type="entry name" value="3-phosphoshikimate 1-carboxyvinyltransferase"/>
    <property type="match status" value="1"/>
</dbReference>
<evidence type="ECO:0000313" key="12">
    <source>
        <dbReference type="Proteomes" id="UP000254794"/>
    </source>
</evidence>
<name>A0A378JM24_9GAMM</name>
<evidence type="ECO:0000259" key="10">
    <source>
        <dbReference type="Pfam" id="PF00275"/>
    </source>
</evidence>
<evidence type="ECO:0000256" key="5">
    <source>
        <dbReference type="ARBA" id="ARBA00022605"/>
    </source>
</evidence>
<evidence type="ECO:0000256" key="1">
    <source>
        <dbReference type="ARBA" id="ARBA00002174"/>
    </source>
</evidence>
<evidence type="ECO:0000256" key="2">
    <source>
        <dbReference type="ARBA" id="ARBA00004811"/>
    </source>
</evidence>
<dbReference type="AlphaFoldDB" id="A0A378JM24"/>
<keyword evidence="5 9" id="KW-0028">Amino-acid biosynthesis</keyword>
<feature type="binding site" evidence="9">
    <location>
        <position position="26"/>
    </location>
    <ligand>
        <name>3-phosphoshikimate</name>
        <dbReference type="ChEBI" id="CHEBI:145989"/>
    </ligand>
</feature>
<comment type="caution">
    <text evidence="9">Lacks conserved residue(s) required for the propagation of feature annotation.</text>
</comment>
<feature type="binding site" evidence="9">
    <location>
        <position position="30"/>
    </location>
    <ligand>
        <name>3-phosphoshikimate</name>
        <dbReference type="ChEBI" id="CHEBI:145989"/>
    </ligand>
</feature>
<feature type="binding site" evidence="9">
    <location>
        <position position="345"/>
    </location>
    <ligand>
        <name>3-phosphoshikimate</name>
        <dbReference type="ChEBI" id="CHEBI:145989"/>
    </ligand>
</feature>
<gene>
    <name evidence="9 11" type="primary">aroA</name>
    <name evidence="11" type="ORF">NCTC13316_01448</name>
</gene>
<dbReference type="GO" id="GO:0008652">
    <property type="term" value="P:amino acid biosynthetic process"/>
    <property type="evidence" value="ECO:0007669"/>
    <property type="project" value="UniProtKB-KW"/>
</dbReference>
<dbReference type="GO" id="GO:0009423">
    <property type="term" value="P:chorismate biosynthetic process"/>
    <property type="evidence" value="ECO:0007669"/>
    <property type="project" value="UniProtKB-UniRule"/>
</dbReference>
<evidence type="ECO:0000256" key="8">
    <source>
        <dbReference type="ARBA" id="ARBA00044633"/>
    </source>
</evidence>
<dbReference type="EMBL" id="UGOD01000001">
    <property type="protein sequence ID" value="STX51353.1"/>
    <property type="molecule type" value="Genomic_DNA"/>
</dbReference>
<comment type="subunit">
    <text evidence="9">Monomer.</text>
</comment>
<feature type="binding site" evidence="9">
    <location>
        <position position="349"/>
    </location>
    <ligand>
        <name>phosphoenolpyruvate</name>
        <dbReference type="ChEBI" id="CHEBI:58702"/>
    </ligand>
</feature>
<dbReference type="FunFam" id="3.65.10.10:FF:000005">
    <property type="entry name" value="3-phosphoshikimate 1-carboxyvinyltransferase"/>
    <property type="match status" value="1"/>
</dbReference>
<keyword evidence="4 9" id="KW-0963">Cytoplasm</keyword>
<dbReference type="InterPro" id="IPR001986">
    <property type="entry name" value="Enolpyruvate_Tfrase_dom"/>
</dbReference>
<feature type="active site" description="Proton acceptor" evidence="9">
    <location>
        <position position="318"/>
    </location>
</feature>
<accession>A0A378JM24</accession>
<comment type="pathway">
    <text evidence="2 9">Metabolic intermediate biosynthesis; chorismate biosynthesis; chorismate from D-erythrose 4-phosphate and phosphoenolpyruvate: step 6/7.</text>
</comment>
<dbReference type="GO" id="GO:0003866">
    <property type="term" value="F:3-phosphoshikimate 1-carboxyvinyltransferase activity"/>
    <property type="evidence" value="ECO:0007669"/>
    <property type="project" value="UniProtKB-UniRule"/>
</dbReference>
<dbReference type="SUPFAM" id="SSF55205">
    <property type="entry name" value="EPT/RTPC-like"/>
    <property type="match status" value="1"/>
</dbReference>
<dbReference type="InterPro" id="IPR013792">
    <property type="entry name" value="RNA3'P_cycl/enolpyr_Trfase_a/b"/>
</dbReference>
<protein>
    <recommendedName>
        <fullName evidence="9">3-phosphoshikimate 1-carboxyvinyltransferase</fullName>
        <ecNumber evidence="9">2.5.1.19</ecNumber>
    </recommendedName>
    <alternativeName>
        <fullName evidence="9">5-enolpyruvylshikimate-3-phosphate synthase</fullName>
        <shortName evidence="9">EPSP synthase</shortName>
        <shortName evidence="9">EPSPS</shortName>
    </alternativeName>
</protein>
<dbReference type="PANTHER" id="PTHR21090:SF5">
    <property type="entry name" value="PENTAFUNCTIONAL AROM POLYPEPTIDE"/>
    <property type="match status" value="1"/>
</dbReference>
<comment type="subcellular location">
    <subcellularLocation>
        <location evidence="9">Cytoplasm</location>
    </subcellularLocation>
</comment>
<dbReference type="EC" id="2.5.1.19" evidence="9"/>
<dbReference type="PANTHER" id="PTHR21090">
    <property type="entry name" value="AROM/DEHYDROQUINATE SYNTHASE"/>
    <property type="match status" value="1"/>
</dbReference>
<dbReference type="PIRSF" id="PIRSF000505">
    <property type="entry name" value="EPSPS"/>
    <property type="match status" value="1"/>
</dbReference>
<dbReference type="NCBIfam" id="TIGR01356">
    <property type="entry name" value="aroA"/>
    <property type="match status" value="1"/>
</dbReference>
<feature type="binding site" evidence="9">
    <location>
        <position position="25"/>
    </location>
    <ligand>
        <name>3-phosphoshikimate</name>
        <dbReference type="ChEBI" id="CHEBI:145989"/>
    </ligand>
</feature>
<dbReference type="PROSITE" id="PS00885">
    <property type="entry name" value="EPSP_SYNTHASE_2"/>
    <property type="match status" value="1"/>
</dbReference>
<feature type="domain" description="Enolpyruvate transferase" evidence="10">
    <location>
        <begin position="12"/>
        <end position="423"/>
    </location>
</feature>
<sequence length="440" mass="47424">MSVVDFISNPVIEKLQGDITVPGDKSISHRAIMLGAIAHGTTTINGFLEGEDCLATLKAFRLMGISIEGPISQRVIIHGVGKYGLQPPKDLIDCGNSGTSIRLLAGLLAAQPFDSSLTGDASLLKRPMERVSRPLTQMGASINTTEGKPPLFIKGGKELIGITYEMPEASAQVKSALLLAGLYASGDTTIIEPGYTRDHTERMLTTFSYPIRKCENKIIINSDGECIGTDIIIPGDISSAAFFIVAATLIPGSDVLIRNIGINPTRTGVIQILQQMGAHIELKNKRLYGEELVADLHVRYATLEGIDIPSNLVPLAIDEFPIIFIAAACAKGQTRLNGAKELRNKESDRISAMADGLQRLGIEIQTFSDGIFINGGTLKGGEIDSYHDHRIAMAFSIAGAVARDEVRIKNCANVATSFPNFVKMANMIHLAIKEQHYEAR</sequence>
<keyword evidence="12" id="KW-1185">Reference proteome</keyword>
<dbReference type="OrthoDB" id="9809920at2"/>
<feature type="binding site" evidence="9">
    <location>
        <position position="390"/>
    </location>
    <ligand>
        <name>phosphoenolpyruvate</name>
        <dbReference type="ChEBI" id="CHEBI:58702"/>
    </ligand>
</feature>
<feature type="binding site" evidence="9">
    <location>
        <position position="172"/>
    </location>
    <ligand>
        <name>3-phosphoshikimate</name>
        <dbReference type="ChEBI" id="CHEBI:145989"/>
    </ligand>
</feature>
<dbReference type="HAMAP" id="MF_00210">
    <property type="entry name" value="EPSP_synth"/>
    <property type="match status" value="1"/>
</dbReference>
<feature type="binding site" evidence="9">
    <location>
        <position position="172"/>
    </location>
    <ligand>
        <name>phosphoenolpyruvate</name>
        <dbReference type="ChEBI" id="CHEBI:58702"/>
    </ligand>
</feature>
<evidence type="ECO:0000256" key="6">
    <source>
        <dbReference type="ARBA" id="ARBA00022679"/>
    </source>
</evidence>
<evidence type="ECO:0000256" key="3">
    <source>
        <dbReference type="ARBA" id="ARBA00009948"/>
    </source>
</evidence>
<comment type="function">
    <text evidence="1 9">Catalyzes the transfer of the enolpyruvyl moiety of phosphoenolpyruvate (PEP) to the 5-hydroxyl of shikimate-3-phosphate (S3P) to produce enolpyruvyl shikimate-3-phosphate and inorganic phosphate.</text>
</comment>
<evidence type="ECO:0000313" key="11">
    <source>
        <dbReference type="EMBL" id="STX51353.1"/>
    </source>
</evidence>
<dbReference type="InterPro" id="IPR006264">
    <property type="entry name" value="EPSP_synthase"/>
</dbReference>